<protein>
    <submittedName>
        <fullName evidence="1">Uncharacterized protein</fullName>
    </submittedName>
</protein>
<name>A0A1L9C5C1_9EURY</name>
<dbReference type="EMBL" id="JWTK01000002">
    <property type="protein sequence ID" value="OJH49749.1"/>
    <property type="molecule type" value="Genomic_DNA"/>
</dbReference>
<accession>A0A1L9C5C1</accession>
<dbReference type="AlphaFoldDB" id="A0A1L9C5C1"/>
<gene>
    <name evidence="1" type="ORF">MPF_0537</name>
</gene>
<organism evidence="1 2">
    <name type="scientific">Methanohalophilus portucalensis FDF-1</name>
    <dbReference type="NCBI Taxonomy" id="523843"/>
    <lineage>
        <taxon>Archaea</taxon>
        <taxon>Methanobacteriati</taxon>
        <taxon>Methanobacteriota</taxon>
        <taxon>Stenosarchaea group</taxon>
        <taxon>Methanomicrobia</taxon>
        <taxon>Methanosarcinales</taxon>
        <taxon>Methanosarcinaceae</taxon>
        <taxon>Methanohalophilus</taxon>
    </lineage>
</organism>
<evidence type="ECO:0000313" key="1">
    <source>
        <dbReference type="EMBL" id="OJH49749.1"/>
    </source>
</evidence>
<proteinExistence type="predicted"/>
<reference evidence="1 2" key="1">
    <citation type="submission" date="2014-12" db="EMBL/GenBank/DDBJ databases">
        <title>The genome sequence of Methanohalophilus portucalensis strain FDF1.</title>
        <authorList>
            <person name="Lai M.-C."/>
            <person name="Lai S.-J."/>
        </authorList>
    </citation>
    <scope>NUCLEOTIDE SEQUENCE [LARGE SCALE GENOMIC DNA]</scope>
    <source>
        <strain evidence="1 2">FDF-1</strain>
    </source>
</reference>
<dbReference type="Proteomes" id="UP000185713">
    <property type="component" value="Unassembled WGS sequence"/>
</dbReference>
<sequence>MGVLDFKSGTKTPIPLYFLAITTLETSYKNDNVFSGN</sequence>
<comment type="caution">
    <text evidence="1">The sequence shown here is derived from an EMBL/GenBank/DDBJ whole genome shotgun (WGS) entry which is preliminary data.</text>
</comment>
<evidence type="ECO:0000313" key="2">
    <source>
        <dbReference type="Proteomes" id="UP000185713"/>
    </source>
</evidence>